<dbReference type="SMART" id="SM00862">
    <property type="entry name" value="Trans_reg_C"/>
    <property type="match status" value="1"/>
</dbReference>
<evidence type="ECO:0000256" key="5">
    <source>
        <dbReference type="ARBA" id="ARBA00023125"/>
    </source>
</evidence>
<dbReference type="InterPro" id="IPR016032">
    <property type="entry name" value="Sig_transdc_resp-reg_C-effctor"/>
</dbReference>
<dbReference type="Proteomes" id="UP000789845">
    <property type="component" value="Unassembled WGS sequence"/>
</dbReference>
<keyword evidence="12" id="KW-1185">Reference proteome</keyword>
<feature type="modified residue" description="4-aspartylphosphate" evidence="7">
    <location>
        <position position="52"/>
    </location>
</feature>
<evidence type="ECO:0000256" key="6">
    <source>
        <dbReference type="ARBA" id="ARBA00023163"/>
    </source>
</evidence>
<dbReference type="RefSeq" id="WP_230497961.1">
    <property type="nucleotide sequence ID" value="NZ_CAKJTG010000023.1"/>
</dbReference>
<dbReference type="SMART" id="SM00448">
    <property type="entry name" value="REC"/>
    <property type="match status" value="1"/>
</dbReference>
<dbReference type="PROSITE" id="PS51755">
    <property type="entry name" value="OMPR_PHOB"/>
    <property type="match status" value="1"/>
</dbReference>
<evidence type="ECO:0000256" key="3">
    <source>
        <dbReference type="ARBA" id="ARBA00023012"/>
    </source>
</evidence>
<feature type="domain" description="Response regulatory" evidence="9">
    <location>
        <begin position="3"/>
        <end position="116"/>
    </location>
</feature>
<dbReference type="GO" id="GO:0006355">
    <property type="term" value="P:regulation of DNA-templated transcription"/>
    <property type="evidence" value="ECO:0007669"/>
    <property type="project" value="InterPro"/>
</dbReference>
<keyword evidence="3" id="KW-0902">Two-component regulatory system</keyword>
<proteinExistence type="predicted"/>
<comment type="caution">
    <text evidence="11">The sequence shown here is derived from an EMBL/GenBank/DDBJ whole genome shotgun (WGS) entry which is preliminary data.</text>
</comment>
<dbReference type="CDD" id="cd17574">
    <property type="entry name" value="REC_OmpR"/>
    <property type="match status" value="1"/>
</dbReference>
<organism evidence="11 12">
    <name type="scientific">Pseudoneobacillus rhizosphaerae</name>
    <dbReference type="NCBI Taxonomy" id="2880968"/>
    <lineage>
        <taxon>Bacteria</taxon>
        <taxon>Bacillati</taxon>
        <taxon>Bacillota</taxon>
        <taxon>Bacilli</taxon>
        <taxon>Bacillales</taxon>
        <taxon>Bacillaceae</taxon>
        <taxon>Pseudoneobacillus</taxon>
    </lineage>
</organism>
<dbReference type="EMBL" id="CAKJTG010000023">
    <property type="protein sequence ID" value="CAG9609723.1"/>
    <property type="molecule type" value="Genomic_DNA"/>
</dbReference>
<dbReference type="InterPro" id="IPR039420">
    <property type="entry name" value="WalR-like"/>
</dbReference>
<dbReference type="InterPro" id="IPR001867">
    <property type="entry name" value="OmpR/PhoB-type_DNA-bd"/>
</dbReference>
<dbReference type="PROSITE" id="PS50110">
    <property type="entry name" value="RESPONSE_REGULATORY"/>
    <property type="match status" value="1"/>
</dbReference>
<evidence type="ECO:0000313" key="11">
    <source>
        <dbReference type="EMBL" id="CAG9609723.1"/>
    </source>
</evidence>
<keyword evidence="2 7" id="KW-0597">Phosphoprotein</keyword>
<evidence type="ECO:0000256" key="1">
    <source>
        <dbReference type="ARBA" id="ARBA00004496"/>
    </source>
</evidence>
<accession>A0A9C7LCA6</accession>
<dbReference type="Pfam" id="PF00486">
    <property type="entry name" value="Trans_reg_C"/>
    <property type="match status" value="1"/>
</dbReference>
<dbReference type="GO" id="GO:0032993">
    <property type="term" value="C:protein-DNA complex"/>
    <property type="evidence" value="ECO:0007669"/>
    <property type="project" value="TreeGrafter"/>
</dbReference>
<name>A0A9C7LCA6_9BACI</name>
<dbReference type="SUPFAM" id="SSF46894">
    <property type="entry name" value="C-terminal effector domain of the bipartite response regulators"/>
    <property type="match status" value="1"/>
</dbReference>
<evidence type="ECO:0000256" key="8">
    <source>
        <dbReference type="PROSITE-ProRule" id="PRU01091"/>
    </source>
</evidence>
<dbReference type="GO" id="GO:0000976">
    <property type="term" value="F:transcription cis-regulatory region binding"/>
    <property type="evidence" value="ECO:0007669"/>
    <property type="project" value="TreeGrafter"/>
</dbReference>
<dbReference type="PANTHER" id="PTHR48111">
    <property type="entry name" value="REGULATOR OF RPOS"/>
    <property type="match status" value="1"/>
</dbReference>
<dbReference type="CDD" id="cd00383">
    <property type="entry name" value="trans_reg_C"/>
    <property type="match status" value="1"/>
</dbReference>
<feature type="domain" description="OmpR/PhoB-type" evidence="10">
    <location>
        <begin position="131"/>
        <end position="230"/>
    </location>
</feature>
<dbReference type="Gene3D" id="6.10.250.690">
    <property type="match status" value="1"/>
</dbReference>
<reference evidence="11" key="1">
    <citation type="submission" date="2021-10" db="EMBL/GenBank/DDBJ databases">
        <authorList>
            <person name="Criscuolo A."/>
        </authorList>
    </citation>
    <scope>NUCLEOTIDE SEQUENCE</scope>
    <source>
        <strain evidence="11">CIP111885</strain>
    </source>
</reference>
<dbReference type="InterPro" id="IPR001789">
    <property type="entry name" value="Sig_transdc_resp-reg_receiver"/>
</dbReference>
<dbReference type="Gene3D" id="1.10.10.10">
    <property type="entry name" value="Winged helix-like DNA-binding domain superfamily/Winged helix DNA-binding domain"/>
    <property type="match status" value="1"/>
</dbReference>
<dbReference type="InterPro" id="IPR036388">
    <property type="entry name" value="WH-like_DNA-bd_sf"/>
</dbReference>
<dbReference type="GO" id="GO:0000156">
    <property type="term" value="F:phosphorelay response regulator activity"/>
    <property type="evidence" value="ECO:0007669"/>
    <property type="project" value="TreeGrafter"/>
</dbReference>
<evidence type="ECO:0000256" key="2">
    <source>
        <dbReference type="ARBA" id="ARBA00022553"/>
    </source>
</evidence>
<dbReference type="GO" id="GO:0005829">
    <property type="term" value="C:cytosol"/>
    <property type="evidence" value="ECO:0007669"/>
    <property type="project" value="TreeGrafter"/>
</dbReference>
<dbReference type="PANTHER" id="PTHR48111:SF26">
    <property type="entry name" value="STAGE 0 SPORULATION PROTEIN A HOMOLOG"/>
    <property type="match status" value="1"/>
</dbReference>
<comment type="subcellular location">
    <subcellularLocation>
        <location evidence="1">Cytoplasm</location>
    </subcellularLocation>
</comment>
<keyword evidence="6" id="KW-0804">Transcription</keyword>
<evidence type="ECO:0000256" key="7">
    <source>
        <dbReference type="PROSITE-ProRule" id="PRU00169"/>
    </source>
</evidence>
<dbReference type="InterPro" id="IPR011006">
    <property type="entry name" value="CheY-like_superfamily"/>
</dbReference>
<dbReference type="SUPFAM" id="SSF52172">
    <property type="entry name" value="CheY-like"/>
    <property type="match status" value="1"/>
</dbReference>
<evidence type="ECO:0000259" key="9">
    <source>
        <dbReference type="PROSITE" id="PS50110"/>
    </source>
</evidence>
<gene>
    <name evidence="11" type="primary">srrA_8</name>
    <name evidence="11" type="ORF">NEOCIP111885_03466</name>
</gene>
<dbReference type="FunFam" id="1.10.10.10:FF:000018">
    <property type="entry name" value="DNA-binding response regulator ResD"/>
    <property type="match status" value="1"/>
</dbReference>
<dbReference type="Gene3D" id="3.40.50.2300">
    <property type="match status" value="1"/>
</dbReference>
<dbReference type="Pfam" id="PF00072">
    <property type="entry name" value="Response_reg"/>
    <property type="match status" value="1"/>
</dbReference>
<keyword evidence="5 8" id="KW-0238">DNA-binding</keyword>
<keyword evidence="4" id="KW-0805">Transcription regulation</keyword>
<feature type="DNA-binding region" description="OmpR/PhoB-type" evidence="8">
    <location>
        <begin position="131"/>
        <end position="230"/>
    </location>
</feature>
<evidence type="ECO:0000313" key="12">
    <source>
        <dbReference type="Proteomes" id="UP000789845"/>
    </source>
</evidence>
<evidence type="ECO:0000256" key="4">
    <source>
        <dbReference type="ARBA" id="ARBA00023015"/>
    </source>
</evidence>
<dbReference type="AlphaFoldDB" id="A0A9C7LCA6"/>
<sequence length="233" mass="27104">MKRILIIEDEKSIAELERDYLEINGYSVDIVLTGDEGLRQALDQPYDLILLDLMLPNIDGFEICKRLRAEKDIPIIMVSAKKEDYDKVRGLGLGADDYLVKPFSPNEMIARVKAHLSRYERLSMRQPQTVNREIFIRGLYIDQASRRVFINNKEVTFTTKEFDLLTFMALNPNQVFSKEQLFEKLWGMESTGDISTVTVHIRKIREKIEQDSSNPQYIETLWGAGYRFKGDRT</sequence>
<protein>
    <submittedName>
        <fullName evidence="11">Transcriptional regulatory protein SrrA</fullName>
    </submittedName>
</protein>
<dbReference type="FunFam" id="3.40.50.2300:FF:000001">
    <property type="entry name" value="DNA-binding response regulator PhoB"/>
    <property type="match status" value="1"/>
</dbReference>
<evidence type="ECO:0000259" key="10">
    <source>
        <dbReference type="PROSITE" id="PS51755"/>
    </source>
</evidence>